<keyword evidence="5 12" id="KW-0812">Transmembrane</keyword>
<dbReference type="GO" id="GO:0005243">
    <property type="term" value="F:gap junction channel activity"/>
    <property type="evidence" value="ECO:0007669"/>
    <property type="project" value="TreeGrafter"/>
</dbReference>
<dbReference type="PANTHER" id="PTHR11893:SF15">
    <property type="entry name" value="INNEXIN-RELATED"/>
    <property type="match status" value="1"/>
</dbReference>
<protein>
    <recommendedName>
        <fullName evidence="12">Innexin</fullName>
    </recommendedName>
</protein>
<evidence type="ECO:0000256" key="6">
    <source>
        <dbReference type="ARBA" id="ARBA00022868"/>
    </source>
</evidence>
<evidence type="ECO:0000256" key="9">
    <source>
        <dbReference type="ARBA" id="ARBA00023065"/>
    </source>
</evidence>
<dbReference type="EMBL" id="GL379794">
    <property type="protein sequence ID" value="EGT58017.1"/>
    <property type="molecule type" value="Genomic_DNA"/>
</dbReference>
<feature type="transmembrane region" description="Helical" evidence="12">
    <location>
        <begin position="190"/>
        <end position="208"/>
    </location>
</feature>
<dbReference type="PRINTS" id="PR01262">
    <property type="entry name" value="INNEXIN"/>
</dbReference>
<reference evidence="15" key="1">
    <citation type="submission" date="2011-07" db="EMBL/GenBank/DDBJ databases">
        <authorList>
            <consortium name="Caenorhabditis brenneri Sequencing and Analysis Consortium"/>
            <person name="Wilson R.K."/>
        </authorList>
    </citation>
    <scope>NUCLEOTIDE SEQUENCE [LARGE SCALE GENOMIC DNA]</scope>
    <source>
        <strain evidence="15">PB2801</strain>
    </source>
</reference>
<proteinExistence type="inferred from homology"/>
<comment type="subcellular location">
    <subcellularLocation>
        <location evidence="1">Cell junction</location>
        <location evidence="1">Gap junction</location>
    </subcellularLocation>
    <subcellularLocation>
        <location evidence="2 12">Cell membrane</location>
        <topology evidence="2 12">Multi-pass membrane protein</topology>
    </subcellularLocation>
</comment>
<dbReference type="FunCoup" id="G0MH94">
    <property type="interactions" value="228"/>
</dbReference>
<comment type="function">
    <text evidence="12">Structural component of the gap junctions.</text>
</comment>
<name>G0MH94_CAEBE</name>
<comment type="similarity">
    <text evidence="12">Belongs to the pannexin family.</text>
</comment>
<evidence type="ECO:0000256" key="13">
    <source>
        <dbReference type="SAM" id="MobiDB-lite"/>
    </source>
</evidence>
<keyword evidence="9 12" id="KW-0406">Ion transport</keyword>
<dbReference type="InterPro" id="IPR000990">
    <property type="entry name" value="Innexin"/>
</dbReference>
<evidence type="ECO:0000256" key="4">
    <source>
        <dbReference type="ARBA" id="ARBA00022475"/>
    </source>
</evidence>
<feature type="transmembrane region" description="Helical" evidence="12">
    <location>
        <begin position="270"/>
        <end position="291"/>
    </location>
</feature>
<keyword evidence="15" id="KW-1185">Reference proteome</keyword>
<gene>
    <name evidence="12" type="primary">inx</name>
    <name evidence="14" type="ORF">CAEBREN_31774</name>
</gene>
<organism evidence="15">
    <name type="scientific">Caenorhabditis brenneri</name>
    <name type="common">Nematode worm</name>
    <dbReference type="NCBI Taxonomy" id="135651"/>
    <lineage>
        <taxon>Eukaryota</taxon>
        <taxon>Metazoa</taxon>
        <taxon>Ecdysozoa</taxon>
        <taxon>Nematoda</taxon>
        <taxon>Chromadorea</taxon>
        <taxon>Rhabditida</taxon>
        <taxon>Rhabditina</taxon>
        <taxon>Rhabditomorpha</taxon>
        <taxon>Rhabditoidea</taxon>
        <taxon>Rhabditidae</taxon>
        <taxon>Peloderinae</taxon>
        <taxon>Caenorhabditis</taxon>
    </lineage>
</organism>
<evidence type="ECO:0000256" key="10">
    <source>
        <dbReference type="ARBA" id="ARBA00023136"/>
    </source>
</evidence>
<evidence type="ECO:0000256" key="11">
    <source>
        <dbReference type="ARBA" id="ARBA00023303"/>
    </source>
</evidence>
<dbReference type="GO" id="GO:0005886">
    <property type="term" value="C:plasma membrane"/>
    <property type="evidence" value="ECO:0007669"/>
    <property type="project" value="UniProtKB-SubCell"/>
</dbReference>
<keyword evidence="6" id="KW-0303">Gap junction</keyword>
<keyword evidence="10 12" id="KW-0472">Membrane</keyword>
<dbReference type="OrthoDB" id="5790380at2759"/>
<evidence type="ECO:0000256" key="2">
    <source>
        <dbReference type="ARBA" id="ARBA00004651"/>
    </source>
</evidence>
<evidence type="ECO:0000256" key="12">
    <source>
        <dbReference type="RuleBase" id="RU010713"/>
    </source>
</evidence>
<dbReference type="Pfam" id="PF00876">
    <property type="entry name" value="Innexin"/>
    <property type="match status" value="1"/>
</dbReference>
<keyword evidence="7" id="KW-0965">Cell junction</keyword>
<sequence length="388" mass="45417">MYSVPFLTGLTKHLGTTAIDDASDSLSCLISAFLFIIASILISAKSYVGSPMDCWMPRTYSGQWSEFAENYCFLKDTYWYPSAELFQEVPEYHKERHRLSYYQWSSMYMALAGIAFMIPKFLWKMSQSYTDMDLIYFCDTAQAIQSDNEDQRKDKVREMAKFMRTKITALHAPRSCSNVRMSTIYGAVKMLYLLIALGQFILLGYFIGQKKDLLWGWTLFINLLNGVTWETTGMFPRITFCDFQVREMDGRNRDETIQCLIGINEFNEKIFLFFWFWLVFLFFVTAFAHVYNALQISKPYFINSLLYTIRDHHDAGQKKMFKEFGDKYLTMDGKLILSFIKSQSDLVAQEVAIEMYREFESMKNPRFSIPSSNSMTQHDMKEPLANHQ</sequence>
<dbReference type="STRING" id="135651.G0MH94"/>
<feature type="region of interest" description="Disordered" evidence="13">
    <location>
        <begin position="367"/>
        <end position="388"/>
    </location>
</feature>
<evidence type="ECO:0000256" key="8">
    <source>
        <dbReference type="ARBA" id="ARBA00022989"/>
    </source>
</evidence>
<keyword evidence="4" id="KW-1003">Cell membrane</keyword>
<keyword evidence="3 12" id="KW-0813">Transport</keyword>
<feature type="compositionally biased region" description="Basic and acidic residues" evidence="13">
    <location>
        <begin position="378"/>
        <end position="388"/>
    </location>
</feature>
<evidence type="ECO:0000256" key="5">
    <source>
        <dbReference type="ARBA" id="ARBA00022692"/>
    </source>
</evidence>
<dbReference type="GO" id="GO:0005921">
    <property type="term" value="C:gap junction"/>
    <property type="evidence" value="ECO:0007669"/>
    <property type="project" value="UniProtKB-SubCell"/>
</dbReference>
<dbReference type="PANTHER" id="PTHR11893">
    <property type="entry name" value="INNEXIN"/>
    <property type="match status" value="1"/>
</dbReference>
<feature type="transmembrane region" description="Helical" evidence="12">
    <location>
        <begin position="26"/>
        <end position="48"/>
    </location>
</feature>
<dbReference type="Proteomes" id="UP000008068">
    <property type="component" value="Unassembled WGS sequence"/>
</dbReference>
<keyword evidence="8 12" id="KW-1133">Transmembrane helix</keyword>
<dbReference type="HOGENOM" id="CLU_035763_0_1_1"/>
<feature type="transmembrane region" description="Helical" evidence="12">
    <location>
        <begin position="101"/>
        <end position="123"/>
    </location>
</feature>
<evidence type="ECO:0000256" key="7">
    <source>
        <dbReference type="ARBA" id="ARBA00022949"/>
    </source>
</evidence>
<evidence type="ECO:0000256" key="3">
    <source>
        <dbReference type="ARBA" id="ARBA00022448"/>
    </source>
</evidence>
<keyword evidence="11 12" id="KW-0407">Ion channel</keyword>
<evidence type="ECO:0000256" key="1">
    <source>
        <dbReference type="ARBA" id="ARBA00004610"/>
    </source>
</evidence>
<accession>G0MH94</accession>
<dbReference type="eggNOG" id="KOG3883">
    <property type="taxonomic scope" value="Eukaryota"/>
</dbReference>
<dbReference type="AlphaFoldDB" id="G0MH94"/>
<evidence type="ECO:0000313" key="15">
    <source>
        <dbReference type="Proteomes" id="UP000008068"/>
    </source>
</evidence>
<dbReference type="PROSITE" id="PS51013">
    <property type="entry name" value="PANNEXIN"/>
    <property type="match status" value="1"/>
</dbReference>
<evidence type="ECO:0000313" key="14">
    <source>
        <dbReference type="EMBL" id="EGT58017.1"/>
    </source>
</evidence>
<dbReference type="InParanoid" id="G0MH94"/>
<dbReference type="GO" id="GO:0034220">
    <property type="term" value="P:monoatomic ion transmembrane transport"/>
    <property type="evidence" value="ECO:0007669"/>
    <property type="project" value="UniProtKB-KW"/>
</dbReference>